<accession>M3GU72</accession>
<gene>
    <name evidence="1" type="ORF">LEP1GSC188_4844</name>
</gene>
<dbReference type="EMBL" id="AHOR02000065">
    <property type="protein sequence ID" value="EMF80065.1"/>
    <property type="molecule type" value="Genomic_DNA"/>
</dbReference>
<comment type="caution">
    <text evidence="1">The sequence shown here is derived from an EMBL/GenBank/DDBJ whole genome shotgun (WGS) entry which is preliminary data.</text>
</comment>
<sequence>MKIVSIEFSHGPVSVYAHSFESERVTKYVKEYLHTFPQFQDVTHELTPGIGRVTICSSCPSVIPFEFSNTFGTLILHFSTGRDSINHDVILSSLQDPDEKMAIARIIKSIRNLISLNKVEYISA</sequence>
<evidence type="ECO:0000313" key="2">
    <source>
        <dbReference type="Proteomes" id="UP000011770"/>
    </source>
</evidence>
<evidence type="ECO:0000313" key="1">
    <source>
        <dbReference type="EMBL" id="EMF80065.1"/>
    </source>
</evidence>
<proteinExistence type="predicted"/>
<name>M3GU72_9LEPT</name>
<dbReference type="AlphaFoldDB" id="M3GU72"/>
<reference evidence="1 2" key="1">
    <citation type="submission" date="2013-01" db="EMBL/GenBank/DDBJ databases">
        <authorList>
            <person name="Harkins D.M."/>
            <person name="Durkin A.S."/>
            <person name="Brinkac L.M."/>
            <person name="Haft D.H."/>
            <person name="Selengut J.D."/>
            <person name="Sanka R."/>
            <person name="DePew J."/>
            <person name="Purushe J."/>
            <person name="Tulsiani S.M."/>
            <person name="Graham G.C."/>
            <person name="Burns M.-A."/>
            <person name="Dohnt M.F."/>
            <person name="Smythe L.D."/>
            <person name="McKay D.B."/>
            <person name="Craig S.B."/>
            <person name="Vinetz J.M."/>
            <person name="Sutton G.G."/>
            <person name="Nierman W.C."/>
            <person name="Fouts D.E."/>
        </authorList>
    </citation>
    <scope>NUCLEOTIDE SEQUENCE [LARGE SCALE GENOMIC DNA]</scope>
    <source>
        <strain evidence="1 2">LT2116</strain>
    </source>
</reference>
<protein>
    <submittedName>
        <fullName evidence="1">Uncharacterized protein</fullName>
    </submittedName>
</protein>
<organism evidence="1 2">
    <name type="scientific">Leptospira weilii serovar Topaz str. LT2116</name>
    <dbReference type="NCBI Taxonomy" id="1088540"/>
    <lineage>
        <taxon>Bacteria</taxon>
        <taxon>Pseudomonadati</taxon>
        <taxon>Spirochaetota</taxon>
        <taxon>Spirochaetia</taxon>
        <taxon>Leptospirales</taxon>
        <taxon>Leptospiraceae</taxon>
        <taxon>Leptospira</taxon>
    </lineage>
</organism>
<dbReference type="Proteomes" id="UP000011770">
    <property type="component" value="Unassembled WGS sequence"/>
</dbReference>